<dbReference type="EMBL" id="CADCVO010000382">
    <property type="protein sequence ID" value="CAA9503553.1"/>
    <property type="molecule type" value="Genomic_DNA"/>
</dbReference>
<evidence type="ECO:0000313" key="7">
    <source>
        <dbReference type="EMBL" id="CAA9503553.1"/>
    </source>
</evidence>
<dbReference type="InterPro" id="IPR050327">
    <property type="entry name" value="Proton-linked_MCT"/>
</dbReference>
<gene>
    <name evidence="7" type="ORF">AVDCRST_MAG13-2393</name>
</gene>
<feature type="non-terminal residue" evidence="7">
    <location>
        <position position="1"/>
    </location>
</feature>
<organism evidence="7">
    <name type="scientific">uncultured Solirubrobacteraceae bacterium</name>
    <dbReference type="NCBI Taxonomy" id="1162706"/>
    <lineage>
        <taxon>Bacteria</taxon>
        <taxon>Bacillati</taxon>
        <taxon>Actinomycetota</taxon>
        <taxon>Thermoleophilia</taxon>
        <taxon>Solirubrobacterales</taxon>
        <taxon>Solirubrobacteraceae</taxon>
        <taxon>environmental samples</taxon>
    </lineage>
</organism>
<dbReference type="GO" id="GO:0005886">
    <property type="term" value="C:plasma membrane"/>
    <property type="evidence" value="ECO:0007669"/>
    <property type="project" value="UniProtKB-SubCell"/>
</dbReference>
<accession>A0A6J4SRT7</accession>
<dbReference type="Pfam" id="PF07690">
    <property type="entry name" value="MFS_1"/>
    <property type="match status" value="1"/>
</dbReference>
<name>A0A6J4SRT7_9ACTN</name>
<dbReference type="PANTHER" id="PTHR11360:SF284">
    <property type="entry name" value="EG:103B4.3 PROTEIN-RELATED"/>
    <property type="match status" value="1"/>
</dbReference>
<keyword evidence="3 5" id="KW-1133">Transmembrane helix</keyword>
<keyword evidence="4 5" id="KW-0472">Membrane</keyword>
<feature type="domain" description="Major facilitator superfamily (MFS) profile" evidence="6">
    <location>
        <begin position="115"/>
        <end position="302"/>
    </location>
</feature>
<dbReference type="PANTHER" id="PTHR11360">
    <property type="entry name" value="MONOCARBOXYLATE TRANSPORTER"/>
    <property type="match status" value="1"/>
</dbReference>
<keyword evidence="2 5" id="KW-0812">Transmembrane</keyword>
<dbReference type="SUPFAM" id="SSF103473">
    <property type="entry name" value="MFS general substrate transporter"/>
    <property type="match status" value="1"/>
</dbReference>
<dbReference type="InterPro" id="IPR020846">
    <property type="entry name" value="MFS_dom"/>
</dbReference>
<evidence type="ECO:0000256" key="5">
    <source>
        <dbReference type="SAM" id="Phobius"/>
    </source>
</evidence>
<dbReference type="InterPro" id="IPR036259">
    <property type="entry name" value="MFS_trans_sf"/>
</dbReference>
<feature type="transmembrane region" description="Helical" evidence="5">
    <location>
        <begin position="150"/>
        <end position="173"/>
    </location>
</feature>
<evidence type="ECO:0000259" key="6">
    <source>
        <dbReference type="PROSITE" id="PS50850"/>
    </source>
</evidence>
<feature type="transmembrane region" description="Helical" evidence="5">
    <location>
        <begin position="180"/>
        <end position="201"/>
    </location>
</feature>
<evidence type="ECO:0000256" key="2">
    <source>
        <dbReference type="ARBA" id="ARBA00022692"/>
    </source>
</evidence>
<dbReference type="PROSITE" id="PS50850">
    <property type="entry name" value="MFS"/>
    <property type="match status" value="1"/>
</dbReference>
<dbReference type="Gene3D" id="1.20.1250.20">
    <property type="entry name" value="MFS general substrate transporter like domains"/>
    <property type="match status" value="1"/>
</dbReference>
<dbReference type="GO" id="GO:0022857">
    <property type="term" value="F:transmembrane transporter activity"/>
    <property type="evidence" value="ECO:0007669"/>
    <property type="project" value="InterPro"/>
</dbReference>
<evidence type="ECO:0000256" key="1">
    <source>
        <dbReference type="ARBA" id="ARBA00004651"/>
    </source>
</evidence>
<evidence type="ECO:0000256" key="3">
    <source>
        <dbReference type="ARBA" id="ARBA00022989"/>
    </source>
</evidence>
<protein>
    <submittedName>
        <fullName evidence="7">Uncharacterized MFS-type transporter</fullName>
    </submittedName>
</protein>
<feature type="transmembrane region" description="Helical" evidence="5">
    <location>
        <begin position="63"/>
        <end position="84"/>
    </location>
</feature>
<feature type="transmembrane region" description="Helical" evidence="5">
    <location>
        <begin position="6"/>
        <end position="26"/>
    </location>
</feature>
<comment type="subcellular location">
    <subcellularLocation>
        <location evidence="1">Cell membrane</location>
        <topology evidence="1">Multi-pass membrane protein</topology>
    </subcellularLocation>
</comment>
<sequence length="302" mass="30959">AFALTGGVLLGIGLAGASFAIVIAAFSRMLPEDRRSWAIGLATASGSLGQFLFAPIGQNFLSAYGPASALVLLAGFVVLVPLLAGALSGRGDVPLDALPPEGARAALGRAFRHPSYVLLTAGFFVCGFHIAFVATHLPAYLTDNGLDASLAAWSLGLIGLFNVLGAYGSGLLAGRRPKRLMLSWIYLGRAVVFAAFVAVPLSPASVLAFSALLGLLWLSTVPPTSGLVGVMFGTRHIGMLFGVVFLSHQVGAFFGAFLGGLVFTATGAYDLMWALSIALGVAAAAVHLPIAERPARAVPVPA</sequence>
<feature type="transmembrane region" description="Helical" evidence="5">
    <location>
        <begin position="239"/>
        <end position="265"/>
    </location>
</feature>
<feature type="transmembrane region" description="Helical" evidence="5">
    <location>
        <begin position="116"/>
        <end position="138"/>
    </location>
</feature>
<reference evidence="7" key="1">
    <citation type="submission" date="2020-02" db="EMBL/GenBank/DDBJ databases">
        <authorList>
            <person name="Meier V. D."/>
        </authorList>
    </citation>
    <scope>NUCLEOTIDE SEQUENCE</scope>
    <source>
        <strain evidence="7">AVDCRST_MAG13</strain>
    </source>
</reference>
<evidence type="ECO:0000256" key="4">
    <source>
        <dbReference type="ARBA" id="ARBA00023136"/>
    </source>
</evidence>
<proteinExistence type="predicted"/>
<feature type="transmembrane region" description="Helical" evidence="5">
    <location>
        <begin position="38"/>
        <end position="57"/>
    </location>
</feature>
<dbReference type="AlphaFoldDB" id="A0A6J4SRT7"/>
<feature type="transmembrane region" description="Helical" evidence="5">
    <location>
        <begin position="207"/>
        <end position="232"/>
    </location>
</feature>
<dbReference type="InterPro" id="IPR011701">
    <property type="entry name" value="MFS"/>
</dbReference>
<feature type="transmembrane region" description="Helical" evidence="5">
    <location>
        <begin position="271"/>
        <end position="290"/>
    </location>
</feature>